<dbReference type="Pfam" id="PF22209">
    <property type="entry name" value="CPV_RdRP_N"/>
    <property type="match status" value="1"/>
</dbReference>
<name>A0A6A4IR63_APOLU</name>
<dbReference type="EMBL" id="WIXP02000016">
    <property type="protein sequence ID" value="KAF6198433.1"/>
    <property type="molecule type" value="Genomic_DNA"/>
</dbReference>
<gene>
    <name evidence="3" type="ORF">GE061_008177</name>
    <name evidence="4" type="ORF">GE061_008178</name>
    <name evidence="5" type="ORF">GE061_008179</name>
    <name evidence="6" type="ORF">GE061_008180</name>
    <name evidence="7" type="ORF">GE061_008181</name>
</gene>
<evidence type="ECO:0000256" key="1">
    <source>
        <dbReference type="SAM" id="MobiDB-lite"/>
    </source>
</evidence>
<feature type="compositionally biased region" description="Basic and acidic residues" evidence="1">
    <location>
        <begin position="146"/>
        <end position="165"/>
    </location>
</feature>
<evidence type="ECO:0000313" key="4">
    <source>
        <dbReference type="EMBL" id="KAF6198430.1"/>
    </source>
</evidence>
<dbReference type="InterPro" id="IPR054006">
    <property type="entry name" value="RdRP_N"/>
</dbReference>
<dbReference type="AlphaFoldDB" id="A0A6A4IR63"/>
<evidence type="ECO:0000313" key="7">
    <source>
        <dbReference type="EMBL" id="KAF6198433.1"/>
    </source>
</evidence>
<dbReference type="EMBL" id="WIXP02000016">
    <property type="protein sequence ID" value="KAF6198431.1"/>
    <property type="molecule type" value="Genomic_DNA"/>
</dbReference>
<evidence type="ECO:0000313" key="5">
    <source>
        <dbReference type="EMBL" id="KAF6198431.1"/>
    </source>
</evidence>
<keyword evidence="8" id="KW-1185">Reference proteome</keyword>
<evidence type="ECO:0000313" key="8">
    <source>
        <dbReference type="Proteomes" id="UP000466442"/>
    </source>
</evidence>
<dbReference type="EMBL" id="WIXP02000016">
    <property type="protein sequence ID" value="KAF6198429.1"/>
    <property type="molecule type" value="Genomic_DNA"/>
</dbReference>
<dbReference type="EMBL" id="WIXP02000016">
    <property type="protein sequence ID" value="KAF6198430.1"/>
    <property type="molecule type" value="Genomic_DNA"/>
</dbReference>
<comment type="caution">
    <text evidence="3">The sequence shown here is derived from an EMBL/GenBank/DDBJ whole genome shotgun (WGS) entry which is preliminary data.</text>
</comment>
<dbReference type="EMBL" id="WIXP02000016">
    <property type="protein sequence ID" value="KAF6198432.1"/>
    <property type="molecule type" value="Genomic_DNA"/>
</dbReference>
<proteinExistence type="predicted"/>
<accession>A0A6A4IR63</accession>
<dbReference type="Proteomes" id="UP000466442">
    <property type="component" value="Linkage Group LG16"/>
</dbReference>
<protein>
    <recommendedName>
        <fullName evidence="2">RNA-directed RNA polymerase N-terminal domain-containing protein</fullName>
    </recommendedName>
</protein>
<sequence length="196" mass="22633">MSEEFVEICVRYYLDVACHGFQDELLKNQKHITNWIGLAVLNLKSGLIPDWTSLGLLNGFKKMSVKEHQFVINRVRKEHQERKEALSQYQHQQQYPDIHGLSLDEHRHSGRAHSEIPTPSSTSGDGNILRFNLGVNPEIRSSTNSETKHSSEPRNRHGIRRRDPFGVRATNSIPMDREILIYEQLIERAITRAVQD</sequence>
<organism evidence="3 8">
    <name type="scientific">Apolygus lucorum</name>
    <name type="common">Small green plant bug</name>
    <name type="synonym">Lygocoris lucorum</name>
    <dbReference type="NCBI Taxonomy" id="248454"/>
    <lineage>
        <taxon>Eukaryota</taxon>
        <taxon>Metazoa</taxon>
        <taxon>Ecdysozoa</taxon>
        <taxon>Arthropoda</taxon>
        <taxon>Hexapoda</taxon>
        <taxon>Insecta</taxon>
        <taxon>Pterygota</taxon>
        <taxon>Neoptera</taxon>
        <taxon>Paraneoptera</taxon>
        <taxon>Hemiptera</taxon>
        <taxon>Heteroptera</taxon>
        <taxon>Panheteroptera</taxon>
        <taxon>Cimicomorpha</taxon>
        <taxon>Miridae</taxon>
        <taxon>Mirini</taxon>
        <taxon>Apolygus</taxon>
    </lineage>
</organism>
<evidence type="ECO:0000313" key="3">
    <source>
        <dbReference type="EMBL" id="KAF6198429.1"/>
    </source>
</evidence>
<evidence type="ECO:0000259" key="2">
    <source>
        <dbReference type="Pfam" id="PF22209"/>
    </source>
</evidence>
<evidence type="ECO:0000313" key="6">
    <source>
        <dbReference type="EMBL" id="KAF6198432.1"/>
    </source>
</evidence>
<feature type="domain" description="RNA-directed RNA polymerase N-terminal" evidence="2">
    <location>
        <begin position="8"/>
        <end position="91"/>
    </location>
</feature>
<feature type="region of interest" description="Disordered" evidence="1">
    <location>
        <begin position="107"/>
        <end position="167"/>
    </location>
</feature>
<reference evidence="3" key="1">
    <citation type="journal article" date="2021" name="Mol. Ecol. Resour.">
        <title>Apolygus lucorum genome provides insights into omnivorousness and mesophyll feeding.</title>
        <authorList>
            <person name="Liu Y."/>
            <person name="Liu H."/>
            <person name="Wang H."/>
            <person name="Huang T."/>
            <person name="Liu B."/>
            <person name="Yang B."/>
            <person name="Yin L."/>
            <person name="Li B."/>
            <person name="Zhang Y."/>
            <person name="Zhang S."/>
            <person name="Jiang F."/>
            <person name="Zhang X."/>
            <person name="Ren Y."/>
            <person name="Wang B."/>
            <person name="Wang S."/>
            <person name="Lu Y."/>
            <person name="Wu K."/>
            <person name="Fan W."/>
            <person name="Wang G."/>
        </authorList>
    </citation>
    <scope>NUCLEOTIDE SEQUENCE</scope>
    <source>
        <strain evidence="3">12Hb</strain>
    </source>
</reference>